<evidence type="ECO:0000256" key="7">
    <source>
        <dbReference type="ARBA" id="ARBA00023163"/>
    </source>
</evidence>
<keyword evidence="8" id="KW-0539">Nucleus</keyword>
<dbReference type="GO" id="GO:0008270">
    <property type="term" value="F:zinc ion binding"/>
    <property type="evidence" value="ECO:0007669"/>
    <property type="project" value="UniProtKB-KW"/>
</dbReference>
<feature type="region of interest" description="Disordered" evidence="10">
    <location>
        <begin position="1"/>
        <end position="66"/>
    </location>
</feature>
<evidence type="ECO:0000256" key="2">
    <source>
        <dbReference type="ARBA" id="ARBA00022723"/>
    </source>
</evidence>
<dbReference type="PANTHER" id="PTHR26374:SF378">
    <property type="entry name" value="C2H2-TYPE ZINC FINGER FAMILY PROTEIN"/>
    <property type="match status" value="1"/>
</dbReference>
<evidence type="ECO:0000313" key="13">
    <source>
        <dbReference type="Proteomes" id="UP000095767"/>
    </source>
</evidence>
<evidence type="ECO:0000256" key="3">
    <source>
        <dbReference type="ARBA" id="ARBA00022737"/>
    </source>
</evidence>
<protein>
    <recommendedName>
        <fullName evidence="11">C2H2-type domain-containing protein</fullName>
    </recommendedName>
</protein>
<dbReference type="SMART" id="SM00355">
    <property type="entry name" value="ZnF_C2H2"/>
    <property type="match status" value="2"/>
</dbReference>
<evidence type="ECO:0000256" key="4">
    <source>
        <dbReference type="ARBA" id="ARBA00022771"/>
    </source>
</evidence>
<reference evidence="12 13" key="1">
    <citation type="submission" date="2016-09" db="EMBL/GenBank/DDBJ databases">
        <title>The draft genome of Dichanthelium oligosanthes: A C3 panicoid grass species.</title>
        <authorList>
            <person name="Studer A.J."/>
            <person name="Schnable J.C."/>
            <person name="Brutnell T.P."/>
        </authorList>
    </citation>
    <scope>NUCLEOTIDE SEQUENCE [LARGE SCALE GENOMIC DNA]</scope>
    <source>
        <strain evidence="13">cv. Kellogg 1175</strain>
        <tissue evidence="12">Leaf</tissue>
    </source>
</reference>
<dbReference type="GO" id="GO:0005634">
    <property type="term" value="C:nucleus"/>
    <property type="evidence" value="ECO:0007669"/>
    <property type="project" value="UniProtKB-SubCell"/>
</dbReference>
<keyword evidence="5" id="KW-0862">Zinc</keyword>
<dbReference type="Proteomes" id="UP000095767">
    <property type="component" value="Unassembled WGS sequence"/>
</dbReference>
<evidence type="ECO:0000256" key="8">
    <source>
        <dbReference type="ARBA" id="ARBA00023242"/>
    </source>
</evidence>
<evidence type="ECO:0000256" key="5">
    <source>
        <dbReference type="ARBA" id="ARBA00022833"/>
    </source>
</evidence>
<organism evidence="12 13">
    <name type="scientific">Dichanthelium oligosanthes</name>
    <dbReference type="NCBI Taxonomy" id="888268"/>
    <lineage>
        <taxon>Eukaryota</taxon>
        <taxon>Viridiplantae</taxon>
        <taxon>Streptophyta</taxon>
        <taxon>Embryophyta</taxon>
        <taxon>Tracheophyta</taxon>
        <taxon>Spermatophyta</taxon>
        <taxon>Magnoliopsida</taxon>
        <taxon>Liliopsida</taxon>
        <taxon>Poales</taxon>
        <taxon>Poaceae</taxon>
        <taxon>PACMAD clade</taxon>
        <taxon>Panicoideae</taxon>
        <taxon>Panicodae</taxon>
        <taxon>Paniceae</taxon>
        <taxon>Dichantheliinae</taxon>
        <taxon>Dichanthelium</taxon>
    </lineage>
</organism>
<gene>
    <name evidence="12" type="ORF">BAE44_0021396</name>
</gene>
<dbReference type="EMBL" id="LWDX02059478">
    <property type="protein sequence ID" value="OEL17586.1"/>
    <property type="molecule type" value="Genomic_DNA"/>
</dbReference>
<evidence type="ECO:0000259" key="11">
    <source>
        <dbReference type="PROSITE" id="PS50157"/>
    </source>
</evidence>
<dbReference type="PANTHER" id="PTHR26374">
    <property type="entry name" value="ZINC FINGER PROTEIN ZAT5"/>
    <property type="match status" value="1"/>
</dbReference>
<dbReference type="OrthoDB" id="690458at2759"/>
<keyword evidence="7" id="KW-0804">Transcription</keyword>
<dbReference type="STRING" id="888268.A0A1E5UXG4"/>
<feature type="region of interest" description="Disordered" evidence="10">
    <location>
        <begin position="293"/>
        <end position="361"/>
    </location>
</feature>
<evidence type="ECO:0000256" key="6">
    <source>
        <dbReference type="ARBA" id="ARBA00023015"/>
    </source>
</evidence>
<feature type="domain" description="C2H2-type" evidence="11">
    <location>
        <begin position="231"/>
        <end position="258"/>
    </location>
</feature>
<evidence type="ECO:0000256" key="1">
    <source>
        <dbReference type="ARBA" id="ARBA00004123"/>
    </source>
</evidence>
<accession>A0A1E5UXG4</accession>
<dbReference type="PROSITE" id="PS00028">
    <property type="entry name" value="ZINC_FINGER_C2H2_1"/>
    <property type="match status" value="2"/>
</dbReference>
<dbReference type="Gene3D" id="3.30.160.60">
    <property type="entry name" value="Classic Zinc Finger"/>
    <property type="match status" value="1"/>
</dbReference>
<dbReference type="Pfam" id="PF13912">
    <property type="entry name" value="zf-C2H2_6"/>
    <property type="match status" value="1"/>
</dbReference>
<feature type="compositionally biased region" description="Low complexity" evidence="10">
    <location>
        <begin position="335"/>
        <end position="349"/>
    </location>
</feature>
<name>A0A1E5UXG4_9POAL</name>
<dbReference type="SUPFAM" id="SSF57667">
    <property type="entry name" value="beta-beta-alpha zinc fingers"/>
    <property type="match status" value="1"/>
</dbReference>
<feature type="compositionally biased region" description="Basic and acidic residues" evidence="10">
    <location>
        <begin position="35"/>
        <end position="58"/>
    </location>
</feature>
<dbReference type="AlphaFoldDB" id="A0A1E5UXG4"/>
<proteinExistence type="predicted"/>
<sequence>MSGSAQGRCHADLDDEPEEGEVGTARADLDDELEEGKVDTGCHSETDTEEYYNRHCQSESDDETISDEPMAIVSAEPKGDLQPVPLAYAAPNLSSVPMASARTNLSGQSGSAQATHGDAMEIVAAGAADPPTEAVVHHQPITPPPASGEQHQLVHQQPPVALPPRAGAGGRQDPNGYTCKQCGMWFAVHQGLGGHMVGHKHREAVAAAAGMPPADGAGPAGCSNPKPEKTHVCNECGAEFRSGVQLGGHKRKHWTGPPIVPNKKPRVVVVQPLPPPPAEVVVADLTLSLSVKADEKPPAPPAVEAAPPAVERTPEPAPRSPAAPARVLLFGIDIGPGAQTPAAQQAGSPKTERSSSSGGEQ</sequence>
<comment type="caution">
    <text evidence="12">The sequence shown here is derived from an EMBL/GenBank/DDBJ whole genome shotgun (WGS) entry which is preliminary data.</text>
</comment>
<evidence type="ECO:0000313" key="12">
    <source>
        <dbReference type="EMBL" id="OEL17586.1"/>
    </source>
</evidence>
<keyword evidence="6" id="KW-0805">Transcription regulation</keyword>
<keyword evidence="4 9" id="KW-0863">Zinc-finger</keyword>
<dbReference type="PROSITE" id="PS50157">
    <property type="entry name" value="ZINC_FINGER_C2H2_2"/>
    <property type="match status" value="2"/>
</dbReference>
<feature type="domain" description="C2H2-type" evidence="11">
    <location>
        <begin position="177"/>
        <end position="204"/>
    </location>
</feature>
<evidence type="ECO:0000256" key="10">
    <source>
        <dbReference type="SAM" id="MobiDB-lite"/>
    </source>
</evidence>
<dbReference type="InterPro" id="IPR013087">
    <property type="entry name" value="Znf_C2H2_type"/>
</dbReference>
<evidence type="ECO:0000256" key="9">
    <source>
        <dbReference type="PROSITE-ProRule" id="PRU00042"/>
    </source>
</evidence>
<keyword evidence="3" id="KW-0677">Repeat</keyword>
<feature type="compositionally biased region" description="Low complexity" evidence="10">
    <location>
        <begin position="302"/>
        <end position="311"/>
    </location>
</feature>
<keyword evidence="13" id="KW-1185">Reference proteome</keyword>
<comment type="subcellular location">
    <subcellularLocation>
        <location evidence="1">Nucleus</location>
    </subcellularLocation>
</comment>
<keyword evidence="2" id="KW-0479">Metal-binding</keyword>
<dbReference type="InterPro" id="IPR036236">
    <property type="entry name" value="Znf_C2H2_sf"/>
</dbReference>